<name>A0A0F6T9E0_9CORY</name>
<reference evidence="3 4" key="1">
    <citation type="journal article" date="2015" name="Genome Announc.">
        <title>Complete Genome Sequence of Corynebacterium camporealensis DSM 44610, Isolated from the Milk of a Manchega Sheep with Subclinical Mastitis.</title>
        <authorList>
            <person name="Ruckert C."/>
            <person name="Albersmeier A."/>
            <person name="Winkler A."/>
            <person name="Tauch A."/>
        </authorList>
    </citation>
    <scope>NUCLEOTIDE SEQUENCE [LARGE SCALE GENOMIC DNA]</scope>
    <source>
        <strain evidence="3 4">DSM 44610</strain>
    </source>
</reference>
<dbReference type="Proteomes" id="UP000033566">
    <property type="component" value="Chromosome"/>
</dbReference>
<dbReference type="EMBL" id="CP011311">
    <property type="protein sequence ID" value="AKE38029.1"/>
    <property type="molecule type" value="Genomic_DNA"/>
</dbReference>
<dbReference type="STRING" id="161896.UL81_00175"/>
<evidence type="ECO:0000256" key="2">
    <source>
        <dbReference type="SAM" id="Phobius"/>
    </source>
</evidence>
<accession>A0A0F6T9E0</accession>
<feature type="region of interest" description="Disordered" evidence="1">
    <location>
        <begin position="40"/>
        <end position="66"/>
    </location>
</feature>
<gene>
    <name evidence="3" type="ORF">UL81_00175</name>
</gene>
<evidence type="ECO:0000256" key="1">
    <source>
        <dbReference type="SAM" id="MobiDB-lite"/>
    </source>
</evidence>
<dbReference type="AlphaFoldDB" id="A0A0F6T9E0"/>
<dbReference type="PATRIC" id="fig|161896.4.peg.33"/>
<dbReference type="InterPro" id="IPR012338">
    <property type="entry name" value="Beta-lactam/transpept-like"/>
</dbReference>
<dbReference type="HOGENOM" id="CLU_055774_2_0_11"/>
<feature type="compositionally biased region" description="Acidic residues" evidence="1">
    <location>
        <begin position="40"/>
        <end position="50"/>
    </location>
</feature>
<dbReference type="SUPFAM" id="SSF56601">
    <property type="entry name" value="beta-lactamase/transpeptidase-like"/>
    <property type="match status" value="1"/>
</dbReference>
<proteinExistence type="predicted"/>
<evidence type="ECO:0000313" key="4">
    <source>
        <dbReference type="Proteomes" id="UP000033566"/>
    </source>
</evidence>
<keyword evidence="2" id="KW-1133">Transmembrane helix</keyword>
<protein>
    <submittedName>
        <fullName evidence="3">Uncharacterized protein</fullName>
    </submittedName>
</protein>
<feature type="compositionally biased region" description="Low complexity" evidence="1">
    <location>
        <begin position="51"/>
        <end position="60"/>
    </location>
</feature>
<dbReference type="RefSeq" id="WP_144407146.1">
    <property type="nucleotide sequence ID" value="NZ_CP011311.1"/>
</dbReference>
<keyword evidence="4" id="KW-1185">Reference proteome</keyword>
<keyword evidence="2" id="KW-0472">Membrane</keyword>
<organism evidence="3 4">
    <name type="scientific">Corynebacterium camporealensis</name>
    <dbReference type="NCBI Taxonomy" id="161896"/>
    <lineage>
        <taxon>Bacteria</taxon>
        <taxon>Bacillati</taxon>
        <taxon>Actinomycetota</taxon>
        <taxon>Actinomycetes</taxon>
        <taxon>Mycobacteriales</taxon>
        <taxon>Corynebacteriaceae</taxon>
        <taxon>Corynebacterium</taxon>
    </lineage>
</organism>
<dbReference type="KEGG" id="ccj:UL81_00175"/>
<keyword evidence="2" id="KW-0812">Transmembrane</keyword>
<dbReference type="Gene3D" id="3.40.710.10">
    <property type="entry name" value="DD-peptidase/beta-lactamase superfamily"/>
    <property type="match status" value="1"/>
</dbReference>
<evidence type="ECO:0000313" key="3">
    <source>
        <dbReference type="EMBL" id="AKE38029.1"/>
    </source>
</evidence>
<sequence length="289" mass="29576">MNSPQSSPKSWNKIALIVAGIAIVLAIGLVIAMVNRPLDDEPPAEEENTTEEAPAPSPSEAESEHVPDDVQALLDRAVANAGGPAAIAVVGAVAGDDSAYPTWSTIKVPIAIAALRNDPGQAHNASAAITVSDNAAAEAMFTSLPDGAADAVMNEAGVPVPVNKEKIRAAFSTFGQTLLSTSQEATLASNLRCVEGSEQVIELMGQIAPDQSYGLGQLPGARFKGGWGPDTAGAYQVRQFGLVSAPQGDVAIAMTALPPSGTYGEGQTMLNTMASEISSQLELLPTSAC</sequence>
<feature type="transmembrane region" description="Helical" evidence="2">
    <location>
        <begin position="14"/>
        <end position="34"/>
    </location>
</feature>